<evidence type="ECO:0000259" key="2">
    <source>
        <dbReference type="Pfam" id="PF03478"/>
    </source>
</evidence>
<feature type="domain" description="KIB1-4 beta-propeller" evidence="2">
    <location>
        <begin position="86"/>
        <end position="365"/>
    </location>
</feature>
<sequence length="396" mass="45910">MDKQVIAEEVNWLDLPFHLMSLILLKLVYIKDYIHFGAVCQSWYSIYKQNLDDYILHLPRQLPILLVTTEPLPEFHEYHHWQTHNFFDLSENRVCEFPLPVPHYTYYYSFYSSQGWLIYDDCSEVSLFNPFLSDDNVITLPALEDESDLDEIVGMKKAVLSASPALNPNNYILMAACSRRWVAAFYKPGNRGWTPLLNRQGVSVDLEDVIYDGKQYFYAMDREGSIWACDLSSSCPNVSKVASCIYNNVVDDCLGEFEFGMKYLVESSGELLVILRNGNRDDPACYTLNFKVFKLDQNTMKWNETKSLCGRSLFVGSNTSMSVLASDFPICKPNCIYFTDRGFERMEFYSEFYSEEAPHDMGVYNLEDGTIEPYYPMESIKYKHTTPMWVEPTLSK</sequence>
<protein>
    <submittedName>
        <fullName evidence="3">Uncharacterized protein</fullName>
    </submittedName>
</protein>
<feature type="domain" description="F-box" evidence="1">
    <location>
        <begin position="12"/>
        <end position="46"/>
    </location>
</feature>
<evidence type="ECO:0000259" key="1">
    <source>
        <dbReference type="Pfam" id="PF00646"/>
    </source>
</evidence>
<dbReference type="PANTHER" id="PTHR44259">
    <property type="entry name" value="OS07G0183000 PROTEIN-RELATED"/>
    <property type="match status" value="1"/>
</dbReference>
<dbReference type="Proteomes" id="UP000230069">
    <property type="component" value="Unassembled WGS sequence"/>
</dbReference>
<proteinExistence type="predicted"/>
<dbReference type="EMBL" id="KZ305030">
    <property type="protein sequence ID" value="PIA50502.1"/>
    <property type="molecule type" value="Genomic_DNA"/>
</dbReference>
<dbReference type="InParanoid" id="A0A2G5E3Z2"/>
<dbReference type="InterPro" id="IPR050942">
    <property type="entry name" value="F-box_BR-signaling"/>
</dbReference>
<name>A0A2G5E3Z2_AQUCA</name>
<reference evidence="3 4" key="1">
    <citation type="submission" date="2017-09" db="EMBL/GenBank/DDBJ databases">
        <title>WGS assembly of Aquilegia coerulea Goldsmith.</title>
        <authorList>
            <person name="Hodges S."/>
            <person name="Kramer E."/>
            <person name="Nordborg M."/>
            <person name="Tomkins J."/>
            <person name="Borevitz J."/>
            <person name="Derieg N."/>
            <person name="Yan J."/>
            <person name="Mihaltcheva S."/>
            <person name="Hayes R.D."/>
            <person name="Rokhsar D."/>
        </authorList>
    </citation>
    <scope>NUCLEOTIDE SEQUENCE [LARGE SCALE GENOMIC DNA]</scope>
    <source>
        <strain evidence="4">cv. Goldsmith</strain>
    </source>
</reference>
<dbReference type="InterPro" id="IPR005174">
    <property type="entry name" value="KIB1-4_b-propeller"/>
</dbReference>
<dbReference type="AlphaFoldDB" id="A0A2G5E3Z2"/>
<evidence type="ECO:0000313" key="3">
    <source>
        <dbReference type="EMBL" id="PIA50502.1"/>
    </source>
</evidence>
<evidence type="ECO:0000313" key="4">
    <source>
        <dbReference type="Proteomes" id="UP000230069"/>
    </source>
</evidence>
<dbReference type="InterPro" id="IPR001810">
    <property type="entry name" value="F-box_dom"/>
</dbReference>
<organism evidence="3 4">
    <name type="scientific">Aquilegia coerulea</name>
    <name type="common">Rocky mountain columbine</name>
    <dbReference type="NCBI Taxonomy" id="218851"/>
    <lineage>
        <taxon>Eukaryota</taxon>
        <taxon>Viridiplantae</taxon>
        <taxon>Streptophyta</taxon>
        <taxon>Embryophyta</taxon>
        <taxon>Tracheophyta</taxon>
        <taxon>Spermatophyta</taxon>
        <taxon>Magnoliopsida</taxon>
        <taxon>Ranunculales</taxon>
        <taxon>Ranunculaceae</taxon>
        <taxon>Thalictroideae</taxon>
        <taxon>Aquilegia</taxon>
    </lineage>
</organism>
<dbReference type="OrthoDB" id="642536at2759"/>
<keyword evidence="4" id="KW-1185">Reference proteome</keyword>
<gene>
    <name evidence="3" type="ORF">AQUCO_01300913v1</name>
</gene>
<accession>A0A2G5E3Z2</accession>
<dbReference type="Pfam" id="PF00646">
    <property type="entry name" value="F-box"/>
    <property type="match status" value="1"/>
</dbReference>
<dbReference type="Pfam" id="PF03478">
    <property type="entry name" value="Beta-prop_KIB1-4"/>
    <property type="match status" value="1"/>
</dbReference>
<dbReference type="STRING" id="218851.A0A2G5E3Z2"/>